<dbReference type="SUPFAM" id="SSF55785">
    <property type="entry name" value="PYP-like sensor domain (PAS domain)"/>
    <property type="match status" value="2"/>
</dbReference>
<evidence type="ECO:0000259" key="7">
    <source>
        <dbReference type="PROSITE" id="PS50112"/>
    </source>
</evidence>
<evidence type="ECO:0000256" key="5">
    <source>
        <dbReference type="ARBA" id="ARBA00023136"/>
    </source>
</evidence>
<evidence type="ECO:0000259" key="11">
    <source>
        <dbReference type="PROSITE" id="PS50887"/>
    </source>
</evidence>
<dbReference type="CDD" id="cd01948">
    <property type="entry name" value="EAL"/>
    <property type="match status" value="1"/>
</dbReference>
<dbReference type="SMART" id="SM00267">
    <property type="entry name" value="GGDEF"/>
    <property type="match status" value="1"/>
</dbReference>
<dbReference type="FunFam" id="3.30.70.270:FF:000001">
    <property type="entry name" value="Diguanylate cyclase domain protein"/>
    <property type="match status" value="1"/>
</dbReference>
<dbReference type="Pfam" id="PF00990">
    <property type="entry name" value="GGDEF"/>
    <property type="match status" value="1"/>
</dbReference>
<evidence type="ECO:0000259" key="8">
    <source>
        <dbReference type="PROSITE" id="PS50113"/>
    </source>
</evidence>
<comment type="subcellular location">
    <subcellularLocation>
        <location evidence="2">Membrane</location>
    </subcellularLocation>
</comment>
<dbReference type="GO" id="GO:0003824">
    <property type="term" value="F:catalytic activity"/>
    <property type="evidence" value="ECO:0007669"/>
    <property type="project" value="UniProtKB-ARBA"/>
</dbReference>
<feature type="domain" description="PAC" evidence="8">
    <location>
        <begin position="485"/>
        <end position="537"/>
    </location>
</feature>
<feature type="domain" description="CHASE" evidence="9">
    <location>
        <begin position="110"/>
        <end position="190"/>
    </location>
</feature>
<feature type="transmembrane region" description="Helical" evidence="6">
    <location>
        <begin position="14"/>
        <end position="35"/>
    </location>
</feature>
<dbReference type="GO" id="GO:0016020">
    <property type="term" value="C:membrane"/>
    <property type="evidence" value="ECO:0007669"/>
    <property type="project" value="UniProtKB-SubCell"/>
</dbReference>
<dbReference type="InterPro" id="IPR042240">
    <property type="entry name" value="CHASE_sf"/>
</dbReference>
<dbReference type="InterPro" id="IPR001610">
    <property type="entry name" value="PAC"/>
</dbReference>
<dbReference type="NCBIfam" id="TIGR00254">
    <property type="entry name" value="GGDEF"/>
    <property type="match status" value="1"/>
</dbReference>
<feature type="domain" description="GGDEF" evidence="11">
    <location>
        <begin position="569"/>
        <end position="703"/>
    </location>
</feature>
<evidence type="ECO:0000256" key="3">
    <source>
        <dbReference type="ARBA" id="ARBA00022692"/>
    </source>
</evidence>
<dbReference type="SMART" id="SM00052">
    <property type="entry name" value="EAL"/>
    <property type="match status" value="1"/>
</dbReference>
<dbReference type="Gene3D" id="3.30.450.350">
    <property type="entry name" value="CHASE domain"/>
    <property type="match status" value="1"/>
</dbReference>
<keyword evidence="4 6" id="KW-1133">Transmembrane helix</keyword>
<dbReference type="SUPFAM" id="SSF55073">
    <property type="entry name" value="Nucleotide cyclase"/>
    <property type="match status" value="1"/>
</dbReference>
<dbReference type="Gene3D" id="3.30.450.20">
    <property type="entry name" value="PAS domain"/>
    <property type="match status" value="2"/>
</dbReference>
<dbReference type="OrthoDB" id="6597954at2"/>
<dbReference type="Proteomes" id="UP000238949">
    <property type="component" value="Unassembled WGS sequence"/>
</dbReference>
<dbReference type="InterPro" id="IPR052155">
    <property type="entry name" value="Biofilm_reg_signaling"/>
</dbReference>
<dbReference type="PANTHER" id="PTHR44757:SF2">
    <property type="entry name" value="BIOFILM ARCHITECTURE MAINTENANCE PROTEIN MBAA"/>
    <property type="match status" value="1"/>
</dbReference>
<reference evidence="13" key="1">
    <citation type="journal article" date="2020" name="Int. J. Syst. Evol. Microbiol.">
        <title>Alteromonas alba sp. nov., a marine bacterium isolated from the seawater of the West Pacific Ocean.</title>
        <authorList>
            <person name="Sun C."/>
            <person name="Wu Y.-H."/>
            <person name="Xamxidin M."/>
            <person name="Cheng H."/>
            <person name="Xu X.-W."/>
        </authorList>
    </citation>
    <scope>NUCLEOTIDE SEQUENCE [LARGE SCALE GENOMIC DNA]</scope>
    <source>
        <strain evidence="13">190</strain>
    </source>
</reference>
<evidence type="ECO:0000256" key="6">
    <source>
        <dbReference type="SAM" id="Phobius"/>
    </source>
</evidence>
<feature type="domain" description="PAS" evidence="7">
    <location>
        <begin position="412"/>
        <end position="470"/>
    </location>
</feature>
<dbReference type="InterPro" id="IPR035919">
    <property type="entry name" value="EAL_sf"/>
</dbReference>
<gene>
    <name evidence="12" type="ORF">C6Y40_09670</name>
</gene>
<dbReference type="PROSITE" id="PS50113">
    <property type="entry name" value="PAC"/>
    <property type="match status" value="1"/>
</dbReference>
<feature type="domain" description="PAS" evidence="7">
    <location>
        <begin position="294"/>
        <end position="364"/>
    </location>
</feature>
<dbReference type="NCBIfam" id="TIGR00229">
    <property type="entry name" value="sensory_box"/>
    <property type="match status" value="2"/>
</dbReference>
<dbReference type="RefSeq" id="WP_105934413.1">
    <property type="nucleotide sequence ID" value="NZ_PVNP01000089.1"/>
</dbReference>
<dbReference type="InterPro" id="IPR000014">
    <property type="entry name" value="PAS"/>
</dbReference>
<dbReference type="InterPro" id="IPR000700">
    <property type="entry name" value="PAS-assoc_C"/>
</dbReference>
<dbReference type="PROSITE" id="PS50112">
    <property type="entry name" value="PAS"/>
    <property type="match status" value="2"/>
</dbReference>
<dbReference type="SMART" id="SM00086">
    <property type="entry name" value="PAC"/>
    <property type="match status" value="2"/>
</dbReference>
<dbReference type="CDD" id="cd01949">
    <property type="entry name" value="GGDEF"/>
    <property type="match status" value="1"/>
</dbReference>
<evidence type="ECO:0000313" key="12">
    <source>
        <dbReference type="EMBL" id="PRO73668.1"/>
    </source>
</evidence>
<evidence type="ECO:0000256" key="1">
    <source>
        <dbReference type="ARBA" id="ARBA00001946"/>
    </source>
</evidence>
<protein>
    <recommendedName>
        <fullName evidence="14">Bifunctional diguanylate cyclase/phosphodiesterase</fullName>
    </recommendedName>
</protein>
<dbReference type="PROSITE" id="PS50839">
    <property type="entry name" value="CHASE"/>
    <property type="match status" value="1"/>
</dbReference>
<keyword evidence="5 6" id="KW-0472">Membrane</keyword>
<sequence>MRSQKSPQQKHRPVWLFLGVFTVLVSVTLVADFLASKWQREEQINRVSQKLGMLRSNLEFELYTNIELIRGAAAYISLNPEIDQAGFSRYMSRLLEQRNNIINIAGARGFVVNLIYPVAGNEKAIGLDYRVNEEQRESAITAVDTGSPVLDGPVNLVQGGIGFIARLPVINDNGVWGIISVVLDYRGVLSDAGFIGDTELDLLIKGRNEFGNLADIYDSHDGTSMVNPVQLSIQLPYGELHLFAQPAEGWVTFHFHPLFWVLAFIINAIAFYIIQLRYNNLLLEEEKIEALTTSEEKFRQFFSAHAVVMLIVDDNGNIVDANDAALKYYGYSAQQFANMTVFDLQALENTSVKSKVKQALLQRSTTFNVKHRLASGEVRDVEVFNTPVDSAGQRLLYSLVIDITEQLEYQKRWELSQQVFNHSLEGIVVTDVEYKIVSVNPAFSDITGYSESEVLGRSPFFLGEGIMEEEFKEAMLDTLVKTGFWRGEILNRRKDGSEFPELLSLSVVKNEQGEVINYLGVFSDITNLKQSEEKLEHLAHYDSLTGLPNRVQFQLHLQHAVSRSERSKQRCALLYLDLDRFKVVNDSLGHVAGDDLLKMVTERLLSRLRASDILARMGGDEFVLLVEEYQQRDELEVLARKLIAEMNQPFYLAGEQEVNVGGSVGIACFPEDALNSEDLLVRADAAMYKAKQAGGASLAFFTQDILVEASSRLTIAAELKRAIVDNELELYLQPQLDSASGEVVGAEALLRWNHPVKGFLTPAAFIDVAEQTRAIRLVTGWLVKESFGIIKRWEQAGRDLFLSFNISALDLADNELLLRMTEELEHQQIKPANIELEIVESAIIENFQSASAILSKLRELGFHVAIDDFGTGYSSLAYLDKLPVDKLKIDREFTSKLELGEGAGIVKSIVDLASNFDLRVLAEGVETLEQEQLLKQLGCHRVQGFYYSKPIPLAEFEQKYLLPQA</sequence>
<dbReference type="SUPFAM" id="SSF141868">
    <property type="entry name" value="EAL domain-like"/>
    <property type="match status" value="1"/>
</dbReference>
<name>A0A2S9VB31_9ALTE</name>
<dbReference type="Gene3D" id="3.30.70.270">
    <property type="match status" value="1"/>
</dbReference>
<evidence type="ECO:0008006" key="14">
    <source>
        <dbReference type="Google" id="ProtNLM"/>
    </source>
</evidence>
<dbReference type="PROSITE" id="PS50887">
    <property type="entry name" value="GGDEF"/>
    <property type="match status" value="1"/>
</dbReference>
<dbReference type="SMART" id="SM00091">
    <property type="entry name" value="PAS"/>
    <property type="match status" value="2"/>
</dbReference>
<dbReference type="InterPro" id="IPR029787">
    <property type="entry name" value="Nucleotide_cyclase"/>
</dbReference>
<dbReference type="AlphaFoldDB" id="A0A2S9VB31"/>
<dbReference type="InterPro" id="IPR006189">
    <property type="entry name" value="CHASE_dom"/>
</dbReference>
<keyword evidence="13" id="KW-1185">Reference proteome</keyword>
<dbReference type="InterPro" id="IPR035965">
    <property type="entry name" value="PAS-like_dom_sf"/>
</dbReference>
<dbReference type="GO" id="GO:0007165">
    <property type="term" value="P:signal transduction"/>
    <property type="evidence" value="ECO:0007669"/>
    <property type="project" value="UniProtKB-ARBA"/>
</dbReference>
<accession>A0A2S9VB31</accession>
<dbReference type="PANTHER" id="PTHR44757">
    <property type="entry name" value="DIGUANYLATE CYCLASE DGCP"/>
    <property type="match status" value="1"/>
</dbReference>
<feature type="domain" description="EAL" evidence="10">
    <location>
        <begin position="712"/>
        <end position="964"/>
    </location>
</feature>
<evidence type="ECO:0000256" key="4">
    <source>
        <dbReference type="ARBA" id="ARBA00022989"/>
    </source>
</evidence>
<dbReference type="Pfam" id="PF13426">
    <property type="entry name" value="PAS_9"/>
    <property type="match status" value="2"/>
</dbReference>
<evidence type="ECO:0000256" key="2">
    <source>
        <dbReference type="ARBA" id="ARBA00004370"/>
    </source>
</evidence>
<evidence type="ECO:0000313" key="13">
    <source>
        <dbReference type="Proteomes" id="UP000238949"/>
    </source>
</evidence>
<comment type="cofactor">
    <cofactor evidence="1">
        <name>Mg(2+)</name>
        <dbReference type="ChEBI" id="CHEBI:18420"/>
    </cofactor>
</comment>
<dbReference type="InterPro" id="IPR000160">
    <property type="entry name" value="GGDEF_dom"/>
</dbReference>
<dbReference type="Gene3D" id="3.20.20.450">
    <property type="entry name" value="EAL domain"/>
    <property type="match status" value="1"/>
</dbReference>
<dbReference type="SMART" id="SM01079">
    <property type="entry name" value="CHASE"/>
    <property type="match status" value="1"/>
</dbReference>
<dbReference type="Pfam" id="PF03924">
    <property type="entry name" value="CHASE"/>
    <property type="match status" value="1"/>
</dbReference>
<comment type="caution">
    <text evidence="12">The sequence shown here is derived from an EMBL/GenBank/DDBJ whole genome shotgun (WGS) entry which is preliminary data.</text>
</comment>
<keyword evidence="3 6" id="KW-0812">Transmembrane</keyword>
<organism evidence="12 13">
    <name type="scientific">Alteromonas alba</name>
    <dbReference type="NCBI Taxonomy" id="2079529"/>
    <lineage>
        <taxon>Bacteria</taxon>
        <taxon>Pseudomonadati</taxon>
        <taxon>Pseudomonadota</taxon>
        <taxon>Gammaproteobacteria</taxon>
        <taxon>Alteromonadales</taxon>
        <taxon>Alteromonadaceae</taxon>
        <taxon>Alteromonas/Salinimonas group</taxon>
        <taxon>Alteromonas</taxon>
    </lineage>
</organism>
<dbReference type="Pfam" id="PF00563">
    <property type="entry name" value="EAL"/>
    <property type="match status" value="1"/>
</dbReference>
<dbReference type="InterPro" id="IPR043128">
    <property type="entry name" value="Rev_trsase/Diguanyl_cyclase"/>
</dbReference>
<evidence type="ECO:0000259" key="9">
    <source>
        <dbReference type="PROSITE" id="PS50839"/>
    </source>
</evidence>
<proteinExistence type="predicted"/>
<dbReference type="EMBL" id="PVNP01000089">
    <property type="protein sequence ID" value="PRO73668.1"/>
    <property type="molecule type" value="Genomic_DNA"/>
</dbReference>
<dbReference type="CDD" id="cd00130">
    <property type="entry name" value="PAS"/>
    <property type="match status" value="2"/>
</dbReference>
<evidence type="ECO:0000259" key="10">
    <source>
        <dbReference type="PROSITE" id="PS50883"/>
    </source>
</evidence>
<dbReference type="InterPro" id="IPR001633">
    <property type="entry name" value="EAL_dom"/>
</dbReference>
<dbReference type="PROSITE" id="PS50883">
    <property type="entry name" value="EAL"/>
    <property type="match status" value="1"/>
</dbReference>